<dbReference type="PANTHER" id="PTHR30458">
    <property type="entry name" value="PHENYLACETIC ACID DEGRADATION PROTEIN PAA"/>
    <property type="match status" value="1"/>
</dbReference>
<proteinExistence type="predicted"/>
<dbReference type="GO" id="GO:0005829">
    <property type="term" value="C:cytosol"/>
    <property type="evidence" value="ECO:0007669"/>
    <property type="project" value="TreeGrafter"/>
</dbReference>
<dbReference type="Proteomes" id="UP000020595">
    <property type="component" value="Unassembled WGS sequence"/>
</dbReference>
<accession>A0A009I1T2</accession>
<dbReference type="GO" id="GO:0010124">
    <property type="term" value="P:phenylacetate catabolic process"/>
    <property type="evidence" value="ECO:0007669"/>
    <property type="project" value="InterPro"/>
</dbReference>
<dbReference type="Pfam" id="PF05138">
    <property type="entry name" value="PaaA_PaaC"/>
    <property type="match status" value="1"/>
</dbReference>
<dbReference type="RefSeq" id="WP_032051529.1">
    <property type="nucleotide sequence ID" value="NZ_JEWH01000048.1"/>
</dbReference>
<dbReference type="InterPro" id="IPR007814">
    <property type="entry name" value="PaaA_PaaC"/>
</dbReference>
<dbReference type="InterPro" id="IPR052703">
    <property type="entry name" value="Aromatic_CoA_ox/epox"/>
</dbReference>
<dbReference type="InterPro" id="IPR009078">
    <property type="entry name" value="Ferritin-like_SF"/>
</dbReference>
<dbReference type="PIRSF" id="PIRSF037834">
    <property type="entry name" value="PA_CoA_Oase3"/>
    <property type="match status" value="1"/>
</dbReference>
<dbReference type="AlphaFoldDB" id="A0A009I1T2"/>
<gene>
    <name evidence="1" type="primary">paaC</name>
    <name evidence="1" type="ORF">J512_3098</name>
</gene>
<reference evidence="1 2" key="1">
    <citation type="submission" date="2014-02" db="EMBL/GenBank/DDBJ databases">
        <title>Comparative genomics and transcriptomics to identify genetic mechanisms underlying the emergence of carbapenem resistant Acinetobacter baumannii (CRAb).</title>
        <authorList>
            <person name="Harris A.D."/>
            <person name="Johnson K.J."/>
            <person name="George J."/>
            <person name="Shefchek K."/>
            <person name="Daugherty S.C."/>
            <person name="Parankush S."/>
            <person name="Sadzewicz L."/>
            <person name="Tallon L."/>
            <person name="Sengamalay N."/>
            <person name="Hazen T.H."/>
            <person name="Rasko D.A."/>
        </authorList>
    </citation>
    <scope>NUCLEOTIDE SEQUENCE [LARGE SCALE GENOMIC DNA]</scope>
    <source>
        <strain evidence="1 2">1295743</strain>
    </source>
</reference>
<dbReference type="InterPro" id="IPR011882">
    <property type="entry name" value="PaaC"/>
</dbReference>
<sequence>MNHSVLSKFLLHIGDSQLVLSQRLAEWCGHAPELEIDIALANIGLDLLGQARNFLTLAGQYDEAKRDEDQLAYFRTEREFLNLLLCEQPNGDFAQTIVRQWLMDHYHLHLFTALAQSSLPELSALAVKSLKEVKYHIRFSTSWMERLSLSTDEAHQRVQDGLNNLWRFTAELFELNADEQALVAEGVIPDFSNEKEQWNQTIADELKRFELNVAVNGAYRRGAKQGLHTEHLGYLLAEMQCIQRTYPGMTW</sequence>
<comment type="caution">
    <text evidence="1">The sequence shown here is derived from an EMBL/GenBank/DDBJ whole genome shotgun (WGS) entry which is preliminary data.</text>
</comment>
<dbReference type="SUPFAM" id="SSF47240">
    <property type="entry name" value="Ferritin-like"/>
    <property type="match status" value="1"/>
</dbReference>
<dbReference type="NCBIfam" id="TIGR02158">
    <property type="entry name" value="PA_CoA_Oxy3"/>
    <property type="match status" value="1"/>
</dbReference>
<evidence type="ECO:0000313" key="2">
    <source>
        <dbReference type="Proteomes" id="UP000020595"/>
    </source>
</evidence>
<dbReference type="PATRIC" id="fig|1310613.3.peg.2978"/>
<dbReference type="Gene3D" id="1.20.1260.10">
    <property type="match status" value="1"/>
</dbReference>
<dbReference type="InterPro" id="IPR012347">
    <property type="entry name" value="Ferritin-like"/>
</dbReference>
<organism evidence="1 2">
    <name type="scientific">Acinetobacter baumannii (strain 1295743)</name>
    <dbReference type="NCBI Taxonomy" id="1310613"/>
    <lineage>
        <taxon>Bacteria</taxon>
        <taxon>Pseudomonadati</taxon>
        <taxon>Pseudomonadota</taxon>
        <taxon>Gammaproteobacteria</taxon>
        <taxon>Moraxellales</taxon>
        <taxon>Moraxellaceae</taxon>
        <taxon>Acinetobacter</taxon>
        <taxon>Acinetobacter calcoaceticus/baumannii complex</taxon>
    </lineage>
</organism>
<evidence type="ECO:0000313" key="1">
    <source>
        <dbReference type="EMBL" id="EXB04486.1"/>
    </source>
</evidence>
<dbReference type="PANTHER" id="PTHR30458:SF0">
    <property type="entry name" value="1,2-PHENYLACETYL-COA EPOXIDASE, SUBUNIT C"/>
    <property type="match status" value="1"/>
</dbReference>
<name>A0A009I1T2_ACIB9</name>
<protein>
    <submittedName>
        <fullName evidence="1">Phenylacetic acid degradation protein paaC</fullName>
    </submittedName>
</protein>
<dbReference type="EMBL" id="JEWH01000048">
    <property type="protein sequence ID" value="EXB04486.1"/>
    <property type="molecule type" value="Genomic_DNA"/>
</dbReference>